<feature type="non-terminal residue" evidence="1">
    <location>
        <position position="1"/>
    </location>
</feature>
<reference evidence="1" key="1">
    <citation type="journal article" date="2020" name="New Phytol.">
        <title>Comparative genomics reveals dynamic genome evolution in host specialist ectomycorrhizal fungi.</title>
        <authorList>
            <person name="Lofgren L.A."/>
            <person name="Nguyen N.H."/>
            <person name="Vilgalys R."/>
            <person name="Ruytinx J."/>
            <person name="Liao H.L."/>
            <person name="Branco S."/>
            <person name="Kuo A."/>
            <person name="LaButti K."/>
            <person name="Lipzen A."/>
            <person name="Andreopoulos W."/>
            <person name="Pangilinan J."/>
            <person name="Riley R."/>
            <person name="Hundley H."/>
            <person name="Na H."/>
            <person name="Barry K."/>
            <person name="Grigoriev I.V."/>
            <person name="Stajich J.E."/>
            <person name="Kennedy P.G."/>
        </authorList>
    </citation>
    <scope>NUCLEOTIDE SEQUENCE</scope>
    <source>
        <strain evidence="1">FC203</strain>
    </source>
</reference>
<evidence type="ECO:0000313" key="2">
    <source>
        <dbReference type="Proteomes" id="UP001195769"/>
    </source>
</evidence>
<dbReference type="EMBL" id="JABBWK010000002">
    <property type="protein sequence ID" value="KAG1907624.1"/>
    <property type="molecule type" value="Genomic_DNA"/>
</dbReference>
<evidence type="ECO:0000313" key="1">
    <source>
        <dbReference type="EMBL" id="KAG1907624.1"/>
    </source>
</evidence>
<accession>A0AAD4EMA3</accession>
<dbReference type="Proteomes" id="UP001195769">
    <property type="component" value="Unassembled WGS sequence"/>
</dbReference>
<dbReference type="RefSeq" id="XP_041233199.1">
    <property type="nucleotide sequence ID" value="XM_041365474.1"/>
</dbReference>
<sequence length="142" mass="16626">MDPPTTPEPKTNYEKGEHYLQLSLETLEELSSLSKDERLSESQKASFDKAYRASKTLSEETIKIRNKLLPPKKSFHKFLINLFIRESRGKRFYKVAYENYSSIRRTSDDLNRTLVSEIGALLGEETRTRETKGENRTQSWFK</sequence>
<gene>
    <name evidence="1" type="ORF">F5891DRAFT_1168907</name>
</gene>
<keyword evidence="2" id="KW-1185">Reference proteome</keyword>
<dbReference type="AlphaFoldDB" id="A0AAD4EMA3"/>
<protein>
    <submittedName>
        <fullName evidence="1">Uncharacterized protein</fullName>
    </submittedName>
</protein>
<name>A0AAD4EMA3_9AGAM</name>
<dbReference type="GeneID" id="64659772"/>
<organism evidence="1 2">
    <name type="scientific">Suillus fuscotomentosus</name>
    <dbReference type="NCBI Taxonomy" id="1912939"/>
    <lineage>
        <taxon>Eukaryota</taxon>
        <taxon>Fungi</taxon>
        <taxon>Dikarya</taxon>
        <taxon>Basidiomycota</taxon>
        <taxon>Agaricomycotina</taxon>
        <taxon>Agaricomycetes</taxon>
        <taxon>Agaricomycetidae</taxon>
        <taxon>Boletales</taxon>
        <taxon>Suillineae</taxon>
        <taxon>Suillaceae</taxon>
        <taxon>Suillus</taxon>
    </lineage>
</organism>
<comment type="caution">
    <text evidence="1">The sequence shown here is derived from an EMBL/GenBank/DDBJ whole genome shotgun (WGS) entry which is preliminary data.</text>
</comment>
<proteinExistence type="predicted"/>